<reference evidence="9 10" key="1">
    <citation type="journal article" date="2019" name="Int. J. Syst. Evol. Microbiol.">
        <title>The Global Catalogue of Microorganisms (GCM) 10K type strain sequencing project: providing services to taxonomists for standard genome sequencing and annotation.</title>
        <authorList>
            <consortium name="The Broad Institute Genomics Platform"/>
            <consortium name="The Broad Institute Genome Sequencing Center for Infectious Disease"/>
            <person name="Wu L."/>
            <person name="Ma J."/>
        </authorList>
    </citation>
    <scope>NUCLEOTIDE SEQUENCE [LARGE SCALE GENOMIC DNA]</scope>
    <source>
        <strain evidence="9 10">JCM 16009</strain>
    </source>
</reference>
<protein>
    <submittedName>
        <fullName evidence="9">Acyl-CoA dehydrogenase family protein</fullName>
    </submittedName>
</protein>
<evidence type="ECO:0000256" key="4">
    <source>
        <dbReference type="ARBA" id="ARBA00022827"/>
    </source>
</evidence>
<dbReference type="Proteomes" id="UP001500449">
    <property type="component" value="Unassembled WGS sequence"/>
</dbReference>
<accession>A0ABN2N3X4</accession>
<dbReference type="SUPFAM" id="SSF47203">
    <property type="entry name" value="Acyl-CoA dehydrogenase C-terminal domain-like"/>
    <property type="match status" value="1"/>
</dbReference>
<dbReference type="InterPro" id="IPR006091">
    <property type="entry name" value="Acyl-CoA_Oxase/DH_mid-dom"/>
</dbReference>
<comment type="cofactor">
    <cofactor evidence="1 5">
        <name>FAD</name>
        <dbReference type="ChEBI" id="CHEBI:57692"/>
    </cofactor>
</comment>
<sequence length="384" mass="42082">MTLALPPRTVFTDEHEAFRSAFRTFLTREALPRRDTWLEAGVIDRDFWRLAAAQGFVAFAAPVEHGGVGVDDFRFNAVIDEEVALLGIGTDAFTLTNDIVGPYFTELTNDEQKARWLPGITSGEQVVAIAMSEPEAGSDLRGIRTTARRDGEHYVLDGAKTFITSGIQADLVVVAAQVDEPGVTGLGLFVVERPMPGFSRGRKLDKLGRLAQDTAELVFESVEVPLSNLLGEAGRGLHAMMGNLAQERLAMAVTAVANARRSLEITLDYVRERRAFGRPVGSFQANRFTLAELATELRVGQVYLDSCIDRHAAGSLAAAEAAGAKFWATELEWKVVDACLQLHGGYGYMTEYEIATRWRDARVQRIYGGTNEIMREIVGRALGL</sequence>
<dbReference type="InterPro" id="IPR046373">
    <property type="entry name" value="Acyl-CoA_Oxase/DH_mid-dom_sf"/>
</dbReference>
<keyword evidence="5" id="KW-0560">Oxidoreductase</keyword>
<dbReference type="InterPro" id="IPR036250">
    <property type="entry name" value="AcylCo_DH-like_C"/>
</dbReference>
<dbReference type="Pfam" id="PF02770">
    <property type="entry name" value="Acyl-CoA_dh_M"/>
    <property type="match status" value="1"/>
</dbReference>
<comment type="caution">
    <text evidence="9">The sequence shown here is derived from an EMBL/GenBank/DDBJ whole genome shotgun (WGS) entry which is preliminary data.</text>
</comment>
<evidence type="ECO:0000259" key="7">
    <source>
        <dbReference type="Pfam" id="PF02770"/>
    </source>
</evidence>
<dbReference type="InterPro" id="IPR037069">
    <property type="entry name" value="AcylCoA_DH/ox_N_sf"/>
</dbReference>
<evidence type="ECO:0000256" key="3">
    <source>
        <dbReference type="ARBA" id="ARBA00022630"/>
    </source>
</evidence>
<dbReference type="PANTHER" id="PTHR43884">
    <property type="entry name" value="ACYL-COA DEHYDROGENASE"/>
    <property type="match status" value="1"/>
</dbReference>
<dbReference type="Pfam" id="PF00441">
    <property type="entry name" value="Acyl-CoA_dh_1"/>
    <property type="match status" value="1"/>
</dbReference>
<evidence type="ECO:0000313" key="10">
    <source>
        <dbReference type="Proteomes" id="UP001500449"/>
    </source>
</evidence>
<evidence type="ECO:0000259" key="8">
    <source>
        <dbReference type="Pfam" id="PF02771"/>
    </source>
</evidence>
<dbReference type="EMBL" id="BAAAQK010000009">
    <property type="protein sequence ID" value="GAA1851487.1"/>
    <property type="molecule type" value="Genomic_DNA"/>
</dbReference>
<evidence type="ECO:0000256" key="2">
    <source>
        <dbReference type="ARBA" id="ARBA00009347"/>
    </source>
</evidence>
<feature type="domain" description="Acyl-CoA dehydrogenase/oxidase N-terminal" evidence="8">
    <location>
        <begin position="12"/>
        <end position="124"/>
    </location>
</feature>
<dbReference type="Gene3D" id="2.40.110.10">
    <property type="entry name" value="Butyryl-CoA Dehydrogenase, subunit A, domain 2"/>
    <property type="match status" value="1"/>
</dbReference>
<comment type="similarity">
    <text evidence="2 5">Belongs to the acyl-CoA dehydrogenase family.</text>
</comment>
<dbReference type="Pfam" id="PF02771">
    <property type="entry name" value="Acyl-CoA_dh_N"/>
    <property type="match status" value="1"/>
</dbReference>
<dbReference type="InterPro" id="IPR009075">
    <property type="entry name" value="AcylCo_DH/oxidase_C"/>
</dbReference>
<feature type="domain" description="Acyl-CoA oxidase/dehydrogenase middle" evidence="7">
    <location>
        <begin position="128"/>
        <end position="222"/>
    </location>
</feature>
<keyword evidence="10" id="KW-1185">Reference proteome</keyword>
<dbReference type="SUPFAM" id="SSF56645">
    <property type="entry name" value="Acyl-CoA dehydrogenase NM domain-like"/>
    <property type="match status" value="1"/>
</dbReference>
<evidence type="ECO:0000259" key="6">
    <source>
        <dbReference type="Pfam" id="PF00441"/>
    </source>
</evidence>
<dbReference type="InterPro" id="IPR006089">
    <property type="entry name" value="Acyl-CoA_DH_CS"/>
</dbReference>
<dbReference type="PROSITE" id="PS00072">
    <property type="entry name" value="ACYL_COA_DH_1"/>
    <property type="match status" value="1"/>
</dbReference>
<evidence type="ECO:0000256" key="5">
    <source>
        <dbReference type="RuleBase" id="RU362125"/>
    </source>
</evidence>
<proteinExistence type="inferred from homology"/>
<name>A0ABN2N3X4_9PSEU</name>
<organism evidence="9 10">
    <name type="scientific">Pseudonocardia ailaonensis</name>
    <dbReference type="NCBI Taxonomy" id="367279"/>
    <lineage>
        <taxon>Bacteria</taxon>
        <taxon>Bacillati</taxon>
        <taxon>Actinomycetota</taxon>
        <taxon>Actinomycetes</taxon>
        <taxon>Pseudonocardiales</taxon>
        <taxon>Pseudonocardiaceae</taxon>
        <taxon>Pseudonocardia</taxon>
    </lineage>
</organism>
<gene>
    <name evidence="9" type="ORF">GCM10009836_34350</name>
</gene>
<dbReference type="InterPro" id="IPR013786">
    <property type="entry name" value="AcylCoA_DH/ox_N"/>
</dbReference>
<dbReference type="Gene3D" id="1.10.540.10">
    <property type="entry name" value="Acyl-CoA dehydrogenase/oxidase, N-terminal domain"/>
    <property type="match status" value="1"/>
</dbReference>
<dbReference type="Gene3D" id="1.20.140.10">
    <property type="entry name" value="Butyryl-CoA Dehydrogenase, subunit A, domain 3"/>
    <property type="match status" value="1"/>
</dbReference>
<keyword evidence="4 5" id="KW-0274">FAD</keyword>
<dbReference type="InterPro" id="IPR009100">
    <property type="entry name" value="AcylCoA_DH/oxidase_NM_dom_sf"/>
</dbReference>
<keyword evidence="3 5" id="KW-0285">Flavoprotein</keyword>
<evidence type="ECO:0000256" key="1">
    <source>
        <dbReference type="ARBA" id="ARBA00001974"/>
    </source>
</evidence>
<dbReference type="PANTHER" id="PTHR43884:SF12">
    <property type="entry name" value="ISOVALERYL-COA DEHYDROGENASE, MITOCHONDRIAL-RELATED"/>
    <property type="match status" value="1"/>
</dbReference>
<evidence type="ECO:0000313" key="9">
    <source>
        <dbReference type="EMBL" id="GAA1851487.1"/>
    </source>
</evidence>
<feature type="domain" description="Acyl-CoA dehydrogenase/oxidase C-terminal" evidence="6">
    <location>
        <begin position="234"/>
        <end position="382"/>
    </location>
</feature>
<dbReference type="RefSeq" id="WP_344417756.1">
    <property type="nucleotide sequence ID" value="NZ_BAAAQK010000009.1"/>
</dbReference>